<reference evidence="2 3" key="1">
    <citation type="submission" date="2020-04" db="EMBL/GenBank/DDBJ databases">
        <title>Azohydromonas sp. isolated from soil.</title>
        <authorList>
            <person name="Dahal R.H."/>
        </authorList>
    </citation>
    <scope>NUCLEOTIDE SEQUENCE [LARGE SCALE GENOMIC DNA]</scope>
    <source>
        <strain evidence="2 3">G-1-1-14</strain>
    </source>
</reference>
<evidence type="ECO:0000313" key="2">
    <source>
        <dbReference type="EMBL" id="NML17857.1"/>
    </source>
</evidence>
<gene>
    <name evidence="2" type="ORF">HHL10_23070</name>
</gene>
<evidence type="ECO:0000313" key="3">
    <source>
        <dbReference type="Proteomes" id="UP000574067"/>
    </source>
</evidence>
<accession>A0A848FCC1</accession>
<keyword evidence="1" id="KW-0732">Signal</keyword>
<name>A0A848FCC1_9BURK</name>
<comment type="caution">
    <text evidence="2">The sequence shown here is derived from an EMBL/GenBank/DDBJ whole genome shotgun (WGS) entry which is preliminary data.</text>
</comment>
<protein>
    <submittedName>
        <fullName evidence="2">PEP-CTERM sorting domain-containing protein</fullName>
    </submittedName>
</protein>
<dbReference type="AlphaFoldDB" id="A0A848FCC1"/>
<dbReference type="RefSeq" id="WP_169162756.1">
    <property type="nucleotide sequence ID" value="NZ_JABBFW010000023.1"/>
</dbReference>
<dbReference type="InterPro" id="IPR013424">
    <property type="entry name" value="Ice-binding_C"/>
</dbReference>
<dbReference type="Proteomes" id="UP000574067">
    <property type="component" value="Unassembled WGS sequence"/>
</dbReference>
<keyword evidence="3" id="KW-1185">Reference proteome</keyword>
<dbReference type="EMBL" id="JABBFW010000023">
    <property type="protein sequence ID" value="NML17857.1"/>
    <property type="molecule type" value="Genomic_DNA"/>
</dbReference>
<proteinExistence type="predicted"/>
<sequence>MPRLLRLALVALLALASSLAGATIRVHVPGTSNPWLAGAPAGTVDEFDTAPFQSPVLVQGLELRGSRALSFRVTGAVANCGADSPSVICCPDCGRAFPGPDGPIAGQNGAADVFNHRPFNGLSDVRAPINSLIGVFLGPNPPDAQATPAMLDFSSAGLGRAFLSLHPELQQPFFIGDGLTGRGSGREQRFFAPEGATRLFLGTMDGAEWSNNAGAFRVQVTTVPEPSALLLTGTGLGLLVLLRRRVAGRALAN</sequence>
<feature type="chain" id="PRO_5032629048" evidence="1">
    <location>
        <begin position="23"/>
        <end position="253"/>
    </location>
</feature>
<dbReference type="NCBIfam" id="TIGR02595">
    <property type="entry name" value="PEP_CTERM"/>
    <property type="match status" value="1"/>
</dbReference>
<evidence type="ECO:0000256" key="1">
    <source>
        <dbReference type="SAM" id="SignalP"/>
    </source>
</evidence>
<feature type="signal peptide" evidence="1">
    <location>
        <begin position="1"/>
        <end position="22"/>
    </location>
</feature>
<organism evidence="2 3">
    <name type="scientific">Azohydromonas caseinilytica</name>
    <dbReference type="NCBI Taxonomy" id="2728836"/>
    <lineage>
        <taxon>Bacteria</taxon>
        <taxon>Pseudomonadati</taxon>
        <taxon>Pseudomonadota</taxon>
        <taxon>Betaproteobacteria</taxon>
        <taxon>Burkholderiales</taxon>
        <taxon>Sphaerotilaceae</taxon>
        <taxon>Azohydromonas</taxon>
    </lineage>
</organism>